<name>C5BAH7_EDWI9</name>
<accession>C5BAH7</accession>
<dbReference type="EMBL" id="CP001600">
    <property type="protein sequence ID" value="ACR69947.1"/>
    <property type="molecule type" value="Genomic_DNA"/>
</dbReference>
<dbReference type="HOGENOM" id="CLU_3232856_0_0_6"/>
<dbReference type="Proteomes" id="UP000001485">
    <property type="component" value="Chromosome"/>
</dbReference>
<dbReference type="KEGG" id="eic:NT01EI_2780"/>
<evidence type="ECO:0000313" key="1">
    <source>
        <dbReference type="EMBL" id="ACR69947.1"/>
    </source>
</evidence>
<organism evidence="1 2">
    <name type="scientific">Edwardsiella ictaluri (strain 93-146)</name>
    <dbReference type="NCBI Taxonomy" id="634503"/>
    <lineage>
        <taxon>Bacteria</taxon>
        <taxon>Pseudomonadati</taxon>
        <taxon>Pseudomonadota</taxon>
        <taxon>Gammaproteobacteria</taxon>
        <taxon>Enterobacterales</taxon>
        <taxon>Hafniaceae</taxon>
        <taxon>Edwardsiella</taxon>
    </lineage>
</organism>
<proteinExistence type="predicted"/>
<dbReference type="AlphaFoldDB" id="C5BAH7"/>
<protein>
    <submittedName>
        <fullName evidence="1">Uncharacterized protein</fullName>
    </submittedName>
</protein>
<evidence type="ECO:0000313" key="2">
    <source>
        <dbReference type="Proteomes" id="UP000001485"/>
    </source>
</evidence>
<sequence>MVDDFNREALSIEIDLNLSATVSRLCTRQDRGKPRLSGYDVHG</sequence>
<reference evidence="1 2" key="2">
    <citation type="journal article" date="2012" name="J. Bacteriol.">
        <title>Genome Sequence of Edwardsiella ictaluri 93-146, a Strain Associated with a Natural Channel Catfish Outbreak of Enteric Septicemia of Catfish.</title>
        <authorList>
            <person name="Williams M.L."/>
            <person name="Gillaspy A.F."/>
            <person name="Dyer D.W."/>
            <person name="Thune R.L."/>
            <person name="Waldbieser G.C."/>
            <person name="Schuster S.C."/>
            <person name="Gipson J."/>
            <person name="Zaitshik J."/>
            <person name="Landry C."/>
            <person name="Banes M.M."/>
            <person name="Lawrence M.L."/>
        </authorList>
    </citation>
    <scope>NUCLEOTIDE SEQUENCE [LARGE SCALE GENOMIC DNA]</scope>
    <source>
        <strain evidence="1 2">93-146</strain>
    </source>
</reference>
<reference evidence="2" key="1">
    <citation type="submission" date="2009-03" db="EMBL/GenBank/DDBJ databases">
        <title>Complete genome sequence of Edwardsiella ictaluri 93-146.</title>
        <authorList>
            <person name="Williams M.L."/>
            <person name="Gillaspy A.F."/>
            <person name="Dyer D.W."/>
            <person name="Thune R.L."/>
            <person name="Waldbieser G.C."/>
            <person name="Schuster S.C."/>
            <person name="Gipson J."/>
            <person name="Zaitshik J."/>
            <person name="Landry C."/>
            <person name="Lawrence M.L."/>
        </authorList>
    </citation>
    <scope>NUCLEOTIDE SEQUENCE [LARGE SCALE GENOMIC DNA]</scope>
    <source>
        <strain evidence="2">93-146</strain>
    </source>
</reference>
<gene>
    <name evidence="1" type="ordered locus">NT01EI_2780</name>
</gene>